<dbReference type="EC" id="3.2.1.81" evidence="4"/>
<name>A0ABX0U7X1_9FLAO</name>
<organism evidence="4 5">
    <name type="scientific">Wenyingzhuangia heitensis</name>
    <dbReference type="NCBI Taxonomy" id="1487859"/>
    <lineage>
        <taxon>Bacteria</taxon>
        <taxon>Pseudomonadati</taxon>
        <taxon>Bacteroidota</taxon>
        <taxon>Flavobacteriia</taxon>
        <taxon>Flavobacteriales</taxon>
        <taxon>Flavobacteriaceae</taxon>
        <taxon>Wenyingzhuangia</taxon>
    </lineage>
</organism>
<comment type="caution">
    <text evidence="4">The sequence shown here is derived from an EMBL/GenBank/DDBJ whole genome shotgun (WGS) entry which is preliminary data.</text>
</comment>
<accession>A0ABX0U7X1</accession>
<keyword evidence="4" id="KW-0378">Hydrolase</keyword>
<keyword evidence="1" id="KW-0732">Signal</keyword>
<dbReference type="CDD" id="cd21510">
    <property type="entry name" value="agarase_cat"/>
    <property type="match status" value="1"/>
</dbReference>
<protein>
    <submittedName>
        <fullName evidence="4">Agarase</fullName>
        <ecNumber evidence="4">3.2.1.81</ecNumber>
    </submittedName>
</protein>
<dbReference type="Pfam" id="PF18206">
    <property type="entry name" value="Porphyrn_cat_1"/>
    <property type="match status" value="1"/>
</dbReference>
<dbReference type="Gene3D" id="2.60.120.1200">
    <property type="match status" value="1"/>
</dbReference>
<reference evidence="4 5" key="1">
    <citation type="submission" date="2020-03" db="EMBL/GenBank/DDBJ databases">
        <title>Genomic Encyclopedia of Type Strains, Phase IV (KMG-IV): sequencing the most valuable type-strain genomes for metagenomic binning, comparative biology and taxonomic classification.</title>
        <authorList>
            <person name="Goeker M."/>
        </authorList>
    </citation>
    <scope>NUCLEOTIDE SEQUENCE [LARGE SCALE GENOMIC DNA]</scope>
    <source>
        <strain evidence="4 5">DSM 101599</strain>
    </source>
</reference>
<dbReference type="PROSITE" id="PS51257">
    <property type="entry name" value="PROKAR_LIPOPROTEIN"/>
    <property type="match status" value="1"/>
</dbReference>
<dbReference type="SUPFAM" id="SSF51445">
    <property type="entry name" value="(Trans)glycosidases"/>
    <property type="match status" value="1"/>
</dbReference>
<dbReference type="RefSeq" id="WP_167185890.1">
    <property type="nucleotide sequence ID" value="NZ_JAASQL010000001.1"/>
</dbReference>
<dbReference type="EMBL" id="JAASQL010000001">
    <property type="protein sequence ID" value="NIJ44944.1"/>
    <property type="molecule type" value="Genomic_DNA"/>
</dbReference>
<dbReference type="Gene3D" id="3.20.20.80">
    <property type="entry name" value="Glycosidases"/>
    <property type="match status" value="1"/>
</dbReference>
<dbReference type="GO" id="GO:0033916">
    <property type="term" value="F:beta-agarase activity"/>
    <property type="evidence" value="ECO:0007669"/>
    <property type="project" value="UniProtKB-EC"/>
</dbReference>
<evidence type="ECO:0000256" key="1">
    <source>
        <dbReference type="SAM" id="SignalP"/>
    </source>
</evidence>
<dbReference type="InterPro" id="IPR040527">
    <property type="entry name" value="Beta-sand_Porphyrn"/>
</dbReference>
<evidence type="ECO:0000259" key="2">
    <source>
        <dbReference type="Pfam" id="PF18040"/>
    </source>
</evidence>
<gene>
    <name evidence="4" type="ORF">FHR24_001383</name>
</gene>
<dbReference type="InterPro" id="IPR041224">
    <property type="entry name" value="BPA_C"/>
</dbReference>
<keyword evidence="4" id="KW-0326">Glycosidase</keyword>
<keyword evidence="5" id="KW-1185">Reference proteome</keyword>
<sequence length="664" mass="76959">MIQKKIKKNLFLLGMLFVAGTSCFAQYGDAPETKINVTLNTNHVVNGIDSFDRTKYITLHADLKGSDWQGDNVIPDVRADFLEKYDVYLGRESGGLTGALKSAAEDANRPGYVDLAKLRESGEKNRKHYSWKKKKYGFEHLEYRTKNMMVVSQFHPLWPNGYKNKLGWTLSDEDTKEHPFGTASAEFVAAYMKNFFGEEGEPRPKYMEVINEPLWDLLKERGTPDMEFERATTTQMAEFHNVVAKKVKEINPDVKVGGFATAFPHFEKFDFKRWDYRWKNFIDVTGNNLDFWSIHIYDNPNHLRKDGTVYQRWRKGSSVEATLDLLQQYSMIKLNKVMPLAITEYTVQVGHHLKFAPWSRYRDWLYVKSVNSLLMSFMDQPQNIELALPFFMLKCEWGRDKKGNPYRSRLLRQQFEAEGETGDKWVYTDLVKFYQLWSDVKGKRLDIATDNIDIQTDAYVDKNKVYVIANNLLQVENMLDINLEGTKKNKLISIKKKHYHAPDGKVGVIDEEVYTENKKVTIDKEGTVILEYTFKKKVKLTHISKESKHYSEEYLQPIVSHQKATFNINEVVVSKESKAVLRVSLARDHGQNLHPKVLVNGTEINVLENYRGEPQTHRDRFFGVIEIPVATQLLQKNNKVEVLFQDNGGHVVSVTLRAFNRSKK</sequence>
<evidence type="ECO:0000313" key="4">
    <source>
        <dbReference type="EMBL" id="NIJ44944.1"/>
    </source>
</evidence>
<evidence type="ECO:0000259" key="3">
    <source>
        <dbReference type="Pfam" id="PF18206"/>
    </source>
</evidence>
<feature type="domain" description="Beta-porphyranase A C-terminal" evidence="2">
    <location>
        <begin position="565"/>
        <end position="657"/>
    </location>
</feature>
<dbReference type="InterPro" id="IPR017853">
    <property type="entry name" value="GH"/>
</dbReference>
<proteinExistence type="predicted"/>
<feature type="chain" id="PRO_5047072027" evidence="1">
    <location>
        <begin position="28"/>
        <end position="664"/>
    </location>
</feature>
<evidence type="ECO:0000313" key="5">
    <source>
        <dbReference type="Proteomes" id="UP000745859"/>
    </source>
</evidence>
<feature type="domain" description="Porphyranase beta-sandwich" evidence="3">
    <location>
        <begin position="453"/>
        <end position="556"/>
    </location>
</feature>
<feature type="signal peptide" evidence="1">
    <location>
        <begin position="1"/>
        <end position="27"/>
    </location>
</feature>
<dbReference type="Proteomes" id="UP000745859">
    <property type="component" value="Unassembled WGS sequence"/>
</dbReference>
<dbReference type="Pfam" id="PF18040">
    <property type="entry name" value="BPA_C"/>
    <property type="match status" value="1"/>
</dbReference>